<feature type="transmembrane region" description="Helical" evidence="8">
    <location>
        <begin position="109"/>
        <end position="128"/>
    </location>
</feature>
<evidence type="ECO:0000256" key="4">
    <source>
        <dbReference type="ARBA" id="ARBA00022519"/>
    </source>
</evidence>
<sequence>MNLKYKSTKKQKIIMSLALISSFIVFVDSTIVNLALPHIESYFNPDRSQLEWVINSYTLSFAAIMLSSGSLSDCLGPRKIFILGVSIFLFSSIACAISNSILILNLSRLIQGIGAALMLPSSLILATRTQDDEIKRSHTIGYWAAAGGIGLAAGPFFGGVLINFLGWESIFWVNVIICLPLLILGLIYLPIIAAQKRKLDISGQLSATTCIAGLIFLLIEGPVLGWSHNWIVTSLIIMTASFIIFIVVEKKTDSPILPNDIFLNKTFFISILQGALFNFMFYGLLFALSFNFQLHYKLSSIFSGLAFLPFTGLVAVGNLSASKLAMRYSRIHVLYIGQLILITSLILILFFAKFHIPLWCTLLTLLFTGFSSGLLVPTMTAQTLSTVSKELHGAASAAFNTSRQIGGAIGVAIFGPLLGVTASLERGFIICLALASCSVFISLICNHFYFNKKN</sequence>
<feature type="transmembrane region" description="Helical" evidence="8">
    <location>
        <begin position="301"/>
        <end position="321"/>
    </location>
</feature>
<gene>
    <name evidence="10" type="ORF">KO51_26420</name>
</gene>
<feature type="transmembrane region" description="Helical" evidence="8">
    <location>
        <begin position="205"/>
        <end position="224"/>
    </location>
</feature>
<dbReference type="Gene3D" id="1.20.1720.10">
    <property type="entry name" value="Multidrug resistance protein D"/>
    <property type="match status" value="1"/>
</dbReference>
<dbReference type="AlphaFoldDB" id="A0A402QCD0"/>
<evidence type="ECO:0000256" key="7">
    <source>
        <dbReference type="ARBA" id="ARBA00023136"/>
    </source>
</evidence>
<proteinExistence type="predicted"/>
<feature type="transmembrane region" description="Helical" evidence="8">
    <location>
        <begin position="427"/>
        <end position="450"/>
    </location>
</feature>
<reference evidence="10" key="1">
    <citation type="submission" date="2018-08" db="EMBL/GenBank/DDBJ databases">
        <authorList>
            <consortium name="GenomeTrakr network: Whole genome sequencing for foodborne pathogen traceback"/>
        </authorList>
    </citation>
    <scope>NUCLEOTIDE SEQUENCE [LARGE SCALE GENOMIC DNA]</scope>
    <source>
        <strain evidence="10">FLUFL-1338</strain>
    </source>
</reference>
<dbReference type="InterPro" id="IPR020846">
    <property type="entry name" value="MFS_dom"/>
</dbReference>
<feature type="transmembrane region" description="Helical" evidence="8">
    <location>
        <begin position="52"/>
        <end position="68"/>
    </location>
</feature>
<dbReference type="Proteomes" id="UP000885283">
    <property type="component" value="Unassembled WGS sequence"/>
</dbReference>
<evidence type="ECO:0000256" key="6">
    <source>
        <dbReference type="ARBA" id="ARBA00022989"/>
    </source>
</evidence>
<keyword evidence="6 8" id="KW-1133">Transmembrane helix</keyword>
<name>A0A402QCD0_SALER</name>
<comment type="subcellular location">
    <subcellularLocation>
        <location evidence="1">Cell inner membrane</location>
        <topology evidence="1">Multi-pass membrane protein</topology>
    </subcellularLocation>
</comment>
<feature type="transmembrane region" description="Helical" evidence="8">
    <location>
        <begin position="405"/>
        <end position="421"/>
    </location>
</feature>
<dbReference type="GO" id="GO:0005886">
    <property type="term" value="C:plasma membrane"/>
    <property type="evidence" value="ECO:0007669"/>
    <property type="project" value="UniProtKB-SubCell"/>
</dbReference>
<keyword evidence="2" id="KW-0813">Transport</keyword>
<evidence type="ECO:0000256" key="3">
    <source>
        <dbReference type="ARBA" id="ARBA00022475"/>
    </source>
</evidence>
<dbReference type="GO" id="GO:0022857">
    <property type="term" value="F:transmembrane transporter activity"/>
    <property type="evidence" value="ECO:0007669"/>
    <property type="project" value="InterPro"/>
</dbReference>
<protein>
    <submittedName>
        <fullName evidence="10">MFS transporter</fullName>
    </submittedName>
</protein>
<feature type="transmembrane region" description="Helical" evidence="8">
    <location>
        <begin position="12"/>
        <end position="32"/>
    </location>
</feature>
<accession>A0A402QCD0</accession>
<evidence type="ECO:0000313" key="10">
    <source>
        <dbReference type="EMBL" id="MIK94909.1"/>
    </source>
</evidence>
<feature type="domain" description="Major facilitator superfamily (MFS) profile" evidence="9">
    <location>
        <begin position="14"/>
        <end position="454"/>
    </location>
</feature>
<comment type="caution">
    <text evidence="10">The sequence shown here is derived from an EMBL/GenBank/DDBJ whole genome shotgun (WGS) entry which is preliminary data.</text>
</comment>
<dbReference type="InterPro" id="IPR011701">
    <property type="entry name" value="MFS"/>
</dbReference>
<keyword evidence="4" id="KW-0997">Cell inner membrane</keyword>
<dbReference type="SUPFAM" id="SSF103473">
    <property type="entry name" value="MFS general substrate transporter"/>
    <property type="match status" value="1"/>
</dbReference>
<feature type="transmembrane region" description="Helical" evidence="8">
    <location>
        <begin position="362"/>
        <end position="384"/>
    </location>
</feature>
<keyword evidence="7 8" id="KW-0472">Membrane</keyword>
<dbReference type="Gene3D" id="1.20.1250.20">
    <property type="entry name" value="MFS general substrate transporter like domains"/>
    <property type="match status" value="1"/>
</dbReference>
<feature type="transmembrane region" description="Helical" evidence="8">
    <location>
        <begin position="268"/>
        <end position="289"/>
    </location>
</feature>
<keyword evidence="5 8" id="KW-0812">Transmembrane</keyword>
<feature type="transmembrane region" description="Helical" evidence="8">
    <location>
        <begin position="80"/>
        <end position="103"/>
    </location>
</feature>
<evidence type="ECO:0000256" key="1">
    <source>
        <dbReference type="ARBA" id="ARBA00004429"/>
    </source>
</evidence>
<dbReference type="PANTHER" id="PTHR42718">
    <property type="entry name" value="MAJOR FACILITATOR SUPERFAMILY MULTIDRUG TRANSPORTER MFSC"/>
    <property type="match status" value="1"/>
</dbReference>
<feature type="transmembrane region" description="Helical" evidence="8">
    <location>
        <begin position="171"/>
        <end position="193"/>
    </location>
</feature>
<evidence type="ECO:0000259" key="9">
    <source>
        <dbReference type="PROSITE" id="PS50850"/>
    </source>
</evidence>
<dbReference type="InterPro" id="IPR036259">
    <property type="entry name" value="MFS_trans_sf"/>
</dbReference>
<dbReference type="Pfam" id="PF07690">
    <property type="entry name" value="MFS_1"/>
    <property type="match status" value="1"/>
</dbReference>
<dbReference type="PRINTS" id="PR01036">
    <property type="entry name" value="TCRTETB"/>
</dbReference>
<feature type="transmembrane region" description="Helical" evidence="8">
    <location>
        <begin position="140"/>
        <end position="165"/>
    </location>
</feature>
<organism evidence="10">
    <name type="scientific">Salmonella enterica</name>
    <name type="common">Salmonella choleraesuis</name>
    <dbReference type="NCBI Taxonomy" id="28901"/>
    <lineage>
        <taxon>Bacteria</taxon>
        <taxon>Pseudomonadati</taxon>
        <taxon>Pseudomonadota</taxon>
        <taxon>Gammaproteobacteria</taxon>
        <taxon>Enterobacterales</taxon>
        <taxon>Enterobacteriaceae</taxon>
        <taxon>Salmonella</taxon>
    </lineage>
</organism>
<evidence type="ECO:0000256" key="2">
    <source>
        <dbReference type="ARBA" id="ARBA00022448"/>
    </source>
</evidence>
<feature type="transmembrane region" description="Helical" evidence="8">
    <location>
        <begin position="230"/>
        <end position="248"/>
    </location>
</feature>
<dbReference type="PROSITE" id="PS50850">
    <property type="entry name" value="MFS"/>
    <property type="match status" value="1"/>
</dbReference>
<feature type="transmembrane region" description="Helical" evidence="8">
    <location>
        <begin position="333"/>
        <end position="356"/>
    </location>
</feature>
<dbReference type="EMBL" id="RSMR01000053">
    <property type="protein sequence ID" value="MIK94909.1"/>
    <property type="molecule type" value="Genomic_DNA"/>
</dbReference>
<dbReference type="CDD" id="cd17321">
    <property type="entry name" value="MFS_MMR_MDR_like"/>
    <property type="match status" value="1"/>
</dbReference>
<evidence type="ECO:0000256" key="5">
    <source>
        <dbReference type="ARBA" id="ARBA00022692"/>
    </source>
</evidence>
<dbReference type="PANTHER" id="PTHR42718:SF9">
    <property type="entry name" value="MAJOR FACILITATOR SUPERFAMILY MULTIDRUG TRANSPORTER MFSC"/>
    <property type="match status" value="1"/>
</dbReference>
<keyword evidence="3" id="KW-1003">Cell membrane</keyword>
<evidence type="ECO:0000256" key="8">
    <source>
        <dbReference type="SAM" id="Phobius"/>
    </source>
</evidence>